<evidence type="ECO:0000313" key="3">
    <source>
        <dbReference type="Proteomes" id="UP000469670"/>
    </source>
</evidence>
<organism evidence="2 3">
    <name type="scientific">Streptomyces parvus</name>
    <dbReference type="NCBI Taxonomy" id="66428"/>
    <lineage>
        <taxon>Bacteria</taxon>
        <taxon>Bacillati</taxon>
        <taxon>Actinomycetota</taxon>
        <taxon>Actinomycetes</taxon>
        <taxon>Kitasatosporales</taxon>
        <taxon>Streptomycetaceae</taxon>
        <taxon>Streptomyces</taxon>
    </lineage>
</organism>
<accession>A0A7K3S1M1</accession>
<keyword evidence="1" id="KW-0175">Coiled coil</keyword>
<dbReference type="EMBL" id="JAAGMP010001046">
    <property type="protein sequence ID" value="NEC21183.1"/>
    <property type="molecule type" value="Genomic_DNA"/>
</dbReference>
<dbReference type="AlphaFoldDB" id="A0A7K3S1M1"/>
<dbReference type="Proteomes" id="UP000469670">
    <property type="component" value="Unassembled WGS sequence"/>
</dbReference>
<feature type="coiled-coil region" evidence="1">
    <location>
        <begin position="16"/>
        <end position="57"/>
    </location>
</feature>
<name>A0A7K3S1M1_9ACTN</name>
<protein>
    <submittedName>
        <fullName evidence="2">Uncharacterized protein</fullName>
    </submittedName>
</protein>
<proteinExistence type="predicted"/>
<evidence type="ECO:0000256" key="1">
    <source>
        <dbReference type="SAM" id="Coils"/>
    </source>
</evidence>
<reference evidence="2 3" key="1">
    <citation type="submission" date="2020-01" db="EMBL/GenBank/DDBJ databases">
        <title>Insect and environment-associated Actinomycetes.</title>
        <authorList>
            <person name="Currrie C."/>
            <person name="Chevrette M."/>
            <person name="Carlson C."/>
            <person name="Stubbendieck R."/>
            <person name="Wendt-Pienkowski E."/>
        </authorList>
    </citation>
    <scope>NUCLEOTIDE SEQUENCE [LARGE SCALE GENOMIC DNA]</scope>
    <source>
        <strain evidence="2 3">SID7590</strain>
    </source>
</reference>
<gene>
    <name evidence="2" type="ORF">G3I50_23490</name>
</gene>
<sequence>MAALVVVLAAYRTNTAAVWREEAEAQKSRADRLEASLKEINARLSRIEIENERLVQLLTSLDPTKLAVIRLATTLSEDD</sequence>
<comment type="caution">
    <text evidence="2">The sequence shown here is derived from an EMBL/GenBank/DDBJ whole genome shotgun (WGS) entry which is preliminary data.</text>
</comment>
<evidence type="ECO:0000313" key="2">
    <source>
        <dbReference type="EMBL" id="NEC21183.1"/>
    </source>
</evidence>